<protein>
    <submittedName>
        <fullName evidence="1">Uncharacterized protein</fullName>
    </submittedName>
</protein>
<sequence>MAGWLTNVLLFQIDDKCQIRLSHGRPVIDDECQIRLSYRRPVIAECQIWLSYGRPVIAECQIWLSYGRPVIAECQIWLSDGRPVIAECQIWLSYGRPVIAECQIWLSDGRPVIAECQIWLSDGRPVNAECQIWLSYGRPVIAECQIWLSDGRSVNAECQIWLSYGADGPLLRGPAKLRVVLGRTLFFTSLVLRGGRSSASWPGQAESGSRKNTLFHQLGLTGRTVLCFVARPSWEWFSEEHSFSPAWSYGADGPLLSGPAKLRVVLGRTLFFTSLVLRGGRSSASWPGQAESGSRKNTLFHQLGLTGRTVLCKVARPS</sequence>
<gene>
    <name evidence="1" type="ORF">LR48_Vigan10g161200</name>
</gene>
<reference evidence="2" key="1">
    <citation type="journal article" date="2015" name="Proc. Natl. Acad. Sci. U.S.A.">
        <title>Genome sequencing of adzuki bean (Vigna angularis) provides insight into high starch and low fat accumulation and domestication.</title>
        <authorList>
            <person name="Yang K."/>
            <person name="Tian Z."/>
            <person name="Chen C."/>
            <person name="Luo L."/>
            <person name="Zhao B."/>
            <person name="Wang Z."/>
            <person name="Yu L."/>
            <person name="Li Y."/>
            <person name="Sun Y."/>
            <person name="Li W."/>
            <person name="Chen Y."/>
            <person name="Li Y."/>
            <person name="Zhang Y."/>
            <person name="Ai D."/>
            <person name="Zhao J."/>
            <person name="Shang C."/>
            <person name="Ma Y."/>
            <person name="Wu B."/>
            <person name="Wang M."/>
            <person name="Gao L."/>
            <person name="Sun D."/>
            <person name="Zhang P."/>
            <person name="Guo F."/>
            <person name="Wang W."/>
            <person name="Li Y."/>
            <person name="Wang J."/>
            <person name="Varshney R.K."/>
            <person name="Wang J."/>
            <person name="Ling H.Q."/>
            <person name="Wan P."/>
        </authorList>
    </citation>
    <scope>NUCLEOTIDE SEQUENCE</scope>
    <source>
        <strain evidence="2">cv. Jingnong 6</strain>
    </source>
</reference>
<dbReference type="AlphaFoldDB" id="A0A0L9VKY9"/>
<dbReference type="Gramene" id="KOM55720">
    <property type="protein sequence ID" value="KOM55720"/>
    <property type="gene ID" value="LR48_Vigan10g161200"/>
</dbReference>
<evidence type="ECO:0000313" key="2">
    <source>
        <dbReference type="Proteomes" id="UP000053144"/>
    </source>
</evidence>
<evidence type="ECO:0000313" key="1">
    <source>
        <dbReference type="EMBL" id="KOM55720.1"/>
    </source>
</evidence>
<organism evidence="1 2">
    <name type="scientific">Phaseolus angularis</name>
    <name type="common">Azuki bean</name>
    <name type="synonym">Vigna angularis</name>
    <dbReference type="NCBI Taxonomy" id="3914"/>
    <lineage>
        <taxon>Eukaryota</taxon>
        <taxon>Viridiplantae</taxon>
        <taxon>Streptophyta</taxon>
        <taxon>Embryophyta</taxon>
        <taxon>Tracheophyta</taxon>
        <taxon>Spermatophyta</taxon>
        <taxon>Magnoliopsida</taxon>
        <taxon>eudicotyledons</taxon>
        <taxon>Gunneridae</taxon>
        <taxon>Pentapetalae</taxon>
        <taxon>rosids</taxon>
        <taxon>fabids</taxon>
        <taxon>Fabales</taxon>
        <taxon>Fabaceae</taxon>
        <taxon>Papilionoideae</taxon>
        <taxon>50 kb inversion clade</taxon>
        <taxon>NPAAA clade</taxon>
        <taxon>indigoferoid/millettioid clade</taxon>
        <taxon>Phaseoleae</taxon>
        <taxon>Vigna</taxon>
    </lineage>
</organism>
<accession>A0A0L9VKY9</accession>
<dbReference type="EMBL" id="CM003380">
    <property type="protein sequence ID" value="KOM55720.1"/>
    <property type="molecule type" value="Genomic_DNA"/>
</dbReference>
<name>A0A0L9VKY9_PHAAN</name>
<dbReference type="Proteomes" id="UP000053144">
    <property type="component" value="Chromosome 10"/>
</dbReference>
<proteinExistence type="predicted"/>